<keyword evidence="2" id="KW-1185">Reference proteome</keyword>
<evidence type="ECO:0000313" key="2">
    <source>
        <dbReference type="Proteomes" id="UP001303046"/>
    </source>
</evidence>
<name>A0ABR1DXT8_NECAM</name>
<gene>
    <name evidence="1" type="primary">Necator_chrV.g18689</name>
    <name evidence="1" type="ORF">RB195_013898</name>
</gene>
<comment type="caution">
    <text evidence="1">The sequence shown here is derived from an EMBL/GenBank/DDBJ whole genome shotgun (WGS) entry which is preliminary data.</text>
</comment>
<accession>A0ABR1DXT8</accession>
<organism evidence="1 2">
    <name type="scientific">Necator americanus</name>
    <name type="common">Human hookworm</name>
    <dbReference type="NCBI Taxonomy" id="51031"/>
    <lineage>
        <taxon>Eukaryota</taxon>
        <taxon>Metazoa</taxon>
        <taxon>Ecdysozoa</taxon>
        <taxon>Nematoda</taxon>
        <taxon>Chromadorea</taxon>
        <taxon>Rhabditida</taxon>
        <taxon>Rhabditina</taxon>
        <taxon>Rhabditomorpha</taxon>
        <taxon>Strongyloidea</taxon>
        <taxon>Ancylostomatidae</taxon>
        <taxon>Bunostominae</taxon>
        <taxon>Necator</taxon>
    </lineage>
</organism>
<dbReference type="Proteomes" id="UP001303046">
    <property type="component" value="Unassembled WGS sequence"/>
</dbReference>
<reference evidence="1 2" key="1">
    <citation type="submission" date="2023-08" db="EMBL/GenBank/DDBJ databases">
        <title>A Necator americanus chromosomal reference genome.</title>
        <authorList>
            <person name="Ilik V."/>
            <person name="Petrzelkova K.J."/>
            <person name="Pardy F."/>
            <person name="Fuh T."/>
            <person name="Niatou-Singa F.S."/>
            <person name="Gouil Q."/>
            <person name="Baker L."/>
            <person name="Ritchie M.E."/>
            <person name="Jex A.R."/>
            <person name="Gazzola D."/>
            <person name="Li H."/>
            <person name="Toshio Fujiwara R."/>
            <person name="Zhan B."/>
            <person name="Aroian R.V."/>
            <person name="Pafco B."/>
            <person name="Schwarz E.M."/>
        </authorList>
    </citation>
    <scope>NUCLEOTIDE SEQUENCE [LARGE SCALE GENOMIC DNA]</scope>
    <source>
        <strain evidence="1 2">Aroian</strain>
        <tissue evidence="1">Whole animal</tissue>
    </source>
</reference>
<dbReference type="EMBL" id="JAVFWL010000005">
    <property type="protein sequence ID" value="KAK6755199.1"/>
    <property type="molecule type" value="Genomic_DNA"/>
</dbReference>
<sequence>MHNKALYCAHAACIELETIQRVLVESATILKITSTYRSYRRCSYESESKCSSGSRAESEFVTNSVVAAGVAVACCTSENIRSMRSRMTSRVPCCCLSCVSRISPNAMVSVGMVAVPG</sequence>
<proteinExistence type="predicted"/>
<evidence type="ECO:0000313" key="1">
    <source>
        <dbReference type="EMBL" id="KAK6755199.1"/>
    </source>
</evidence>
<protein>
    <submittedName>
        <fullName evidence="1">Uncharacterized protein</fullName>
    </submittedName>
</protein>